<keyword evidence="2" id="KW-1185">Reference proteome</keyword>
<evidence type="ECO:0000313" key="2">
    <source>
        <dbReference type="Proteomes" id="UP000605676"/>
    </source>
</evidence>
<dbReference type="RefSeq" id="WP_200463926.1">
    <property type="nucleotide sequence ID" value="NZ_JAENRR010000008.1"/>
</dbReference>
<organism evidence="1 2">
    <name type="scientific">Carboxylicivirga marina</name>
    <dbReference type="NCBI Taxonomy" id="2800988"/>
    <lineage>
        <taxon>Bacteria</taxon>
        <taxon>Pseudomonadati</taxon>
        <taxon>Bacteroidota</taxon>
        <taxon>Bacteroidia</taxon>
        <taxon>Marinilabiliales</taxon>
        <taxon>Marinilabiliaceae</taxon>
        <taxon>Carboxylicivirga</taxon>
    </lineage>
</organism>
<name>A0ABS1HGF3_9BACT</name>
<comment type="caution">
    <text evidence="1">The sequence shown here is derived from an EMBL/GenBank/DDBJ whole genome shotgun (WGS) entry which is preliminary data.</text>
</comment>
<sequence>MQHLLQKTIDQEFAANSMEVTCRVDPYIHHYNTVTDYRIKLLFRGGQVFMEIMCKAQRPFTPKIKPVSPIEPHKLIKLCEVIQEAFKELERKTEEGEGQFR</sequence>
<reference evidence="1 2" key="1">
    <citation type="submission" date="2021-01" db="EMBL/GenBank/DDBJ databases">
        <title>Carboxyliciviraga sp.nov., isolated from coastal sediments.</title>
        <authorList>
            <person name="Lu D."/>
            <person name="Zhang T."/>
        </authorList>
    </citation>
    <scope>NUCLEOTIDE SEQUENCE [LARGE SCALE GENOMIC DNA]</scope>
    <source>
        <strain evidence="1 2">N1Y132</strain>
    </source>
</reference>
<evidence type="ECO:0008006" key="3">
    <source>
        <dbReference type="Google" id="ProtNLM"/>
    </source>
</evidence>
<gene>
    <name evidence="1" type="ORF">JIV24_05020</name>
</gene>
<proteinExistence type="predicted"/>
<accession>A0ABS1HGF3</accession>
<evidence type="ECO:0000313" key="1">
    <source>
        <dbReference type="EMBL" id="MBK3516695.1"/>
    </source>
</evidence>
<dbReference type="Proteomes" id="UP000605676">
    <property type="component" value="Unassembled WGS sequence"/>
</dbReference>
<protein>
    <recommendedName>
        <fullName evidence="3">DUF3467 domain-containing protein</fullName>
    </recommendedName>
</protein>
<dbReference type="EMBL" id="JAENRR010000008">
    <property type="protein sequence ID" value="MBK3516695.1"/>
    <property type="molecule type" value="Genomic_DNA"/>
</dbReference>